<sequence length="294" mass="32977">MNFICSFERLGMSKRFVLFAADKNAYDGLVRNFPDATVIFHPHVRKFAQAMADRTNVMFFSRVLKLAVAQILLDTGRDVLITDTDIAWIRDSSEVLHESGLDFAAMPDSCAHDINSGFVYYRNVPQTRDLLHMSLSTWRESWFCGDNDQYVLNCGWKRAAIKGLNYRVLPANSWSTRCTGSIRCTCTSSFKSVDDTYGRKMFGVGDGYPYAYHTYGMTANYKNELDMLTALDMVDVDFQTGQCKKGPKSISLDTLVKQCSTQEGGIVHAMCSDSCKTEPVRAEAIVASLESRLA</sequence>
<name>A0ABN9PSA2_9DINO</name>
<dbReference type="PANTHER" id="PTHR47032">
    <property type="entry name" value="UDP-D-XYLOSE:L-FUCOSE ALPHA-1,3-D-XYLOSYLTRANSFERASE-RELATED"/>
    <property type="match status" value="1"/>
</dbReference>
<dbReference type="PANTHER" id="PTHR47032:SF1">
    <property type="entry name" value="UDP-D-XYLOSE:L-FUCOSE ALPHA-1,3-D-XYLOSYLTRANSFERASE-RELATED"/>
    <property type="match status" value="1"/>
</dbReference>
<reference evidence="2" key="1">
    <citation type="submission" date="2023-10" db="EMBL/GenBank/DDBJ databases">
        <authorList>
            <person name="Chen Y."/>
            <person name="Shah S."/>
            <person name="Dougan E. K."/>
            <person name="Thang M."/>
            <person name="Chan C."/>
        </authorList>
    </citation>
    <scope>NUCLEOTIDE SEQUENCE [LARGE SCALE GENOMIC DNA]</scope>
</reference>
<gene>
    <name evidence="2" type="ORF">PCOR1329_LOCUS3691</name>
</gene>
<accession>A0ABN9PSA2</accession>
<feature type="domain" description="Nucleotide-diphospho-sugar transferase" evidence="1">
    <location>
        <begin position="14"/>
        <end position="174"/>
    </location>
</feature>
<keyword evidence="3" id="KW-1185">Reference proteome</keyword>
<protein>
    <recommendedName>
        <fullName evidence="1">Nucleotide-diphospho-sugar transferase domain-containing protein</fullName>
    </recommendedName>
</protein>
<evidence type="ECO:0000313" key="2">
    <source>
        <dbReference type="EMBL" id="CAK0793376.1"/>
    </source>
</evidence>
<dbReference type="Proteomes" id="UP001189429">
    <property type="component" value="Unassembled WGS sequence"/>
</dbReference>
<dbReference type="InterPro" id="IPR052636">
    <property type="entry name" value="UDP-D-xylose:L-fucose_XylT"/>
</dbReference>
<evidence type="ECO:0000259" key="1">
    <source>
        <dbReference type="Pfam" id="PF03407"/>
    </source>
</evidence>
<comment type="caution">
    <text evidence="2">The sequence shown here is derived from an EMBL/GenBank/DDBJ whole genome shotgun (WGS) entry which is preliminary data.</text>
</comment>
<dbReference type="EMBL" id="CAUYUJ010000948">
    <property type="protein sequence ID" value="CAK0793376.1"/>
    <property type="molecule type" value="Genomic_DNA"/>
</dbReference>
<dbReference type="Pfam" id="PF03407">
    <property type="entry name" value="Nucleotid_trans"/>
    <property type="match status" value="1"/>
</dbReference>
<dbReference type="InterPro" id="IPR005069">
    <property type="entry name" value="Nucl-diP-sugar_transferase"/>
</dbReference>
<evidence type="ECO:0000313" key="3">
    <source>
        <dbReference type="Proteomes" id="UP001189429"/>
    </source>
</evidence>
<proteinExistence type="predicted"/>
<organism evidence="2 3">
    <name type="scientific">Prorocentrum cordatum</name>
    <dbReference type="NCBI Taxonomy" id="2364126"/>
    <lineage>
        <taxon>Eukaryota</taxon>
        <taxon>Sar</taxon>
        <taxon>Alveolata</taxon>
        <taxon>Dinophyceae</taxon>
        <taxon>Prorocentrales</taxon>
        <taxon>Prorocentraceae</taxon>
        <taxon>Prorocentrum</taxon>
    </lineage>
</organism>